<name>A0A2S0P9C1_9NEIS</name>
<dbReference type="InterPro" id="IPR011009">
    <property type="entry name" value="Kinase-like_dom_sf"/>
</dbReference>
<dbReference type="InterPro" id="IPR002575">
    <property type="entry name" value="Aminoglycoside_PTrfase"/>
</dbReference>
<dbReference type="Gene3D" id="3.30.200.20">
    <property type="entry name" value="Phosphorylase Kinase, domain 1"/>
    <property type="match status" value="1"/>
</dbReference>
<dbReference type="Gene3D" id="3.90.1200.10">
    <property type="match status" value="1"/>
</dbReference>
<sequence>MTRLSTLQNWVSDQCAVPNLELTPASSDASFRRYFRAVLPDRSVVVMDAPPEHEDCRPFIHVAGLFADVHVPKIHASDLDQGFLLLEDLGSTTYLDVLDADNARALYLDAIDALVRIQLASRPGVLPDYDAALLTREMSLFPDWFAGTHLKKPFTLAQRKVWDEAVERIVANVLAQPKVFVHRDYHSRNLMLSAGDNPGVIDFQDAVYGPITYDLVSLLKDAYVEWDEEFCLDLVIRYWEKARKAGLPVDPSIDQLYRDYEWMGVQRHLKVAGIFARLSHRDGKDGYLNDIPRVLTYLKRVCNRYVELRPLGELIRDLSGEVTATGFTF</sequence>
<dbReference type="GO" id="GO:0016740">
    <property type="term" value="F:transferase activity"/>
    <property type="evidence" value="ECO:0007669"/>
    <property type="project" value="UniProtKB-KW"/>
</dbReference>
<feature type="domain" description="Aminoglycoside phosphotransferase" evidence="3">
    <location>
        <begin position="22"/>
        <end position="239"/>
    </location>
</feature>
<protein>
    <submittedName>
        <fullName evidence="4">Aminoglycoside phosphotransferase</fullName>
    </submittedName>
</protein>
<dbReference type="KEGG" id="maer:DAI18_07480"/>
<keyword evidence="4" id="KW-0808">Transferase</keyword>
<keyword evidence="2" id="KW-0067">ATP-binding</keyword>
<organism evidence="4 5">
    <name type="scientific">Microvirgula aerodenitrificans</name>
    <dbReference type="NCBI Taxonomy" id="57480"/>
    <lineage>
        <taxon>Bacteria</taxon>
        <taxon>Pseudomonadati</taxon>
        <taxon>Pseudomonadota</taxon>
        <taxon>Betaproteobacteria</taxon>
        <taxon>Neisseriales</taxon>
        <taxon>Aquaspirillaceae</taxon>
        <taxon>Microvirgula</taxon>
    </lineage>
</organism>
<keyword evidence="1" id="KW-0547">Nucleotide-binding</keyword>
<reference evidence="4 5" key="1">
    <citation type="submission" date="2018-04" db="EMBL/GenBank/DDBJ databases">
        <title>Denitrifier Microvirgula.</title>
        <authorList>
            <person name="Anderson E."/>
            <person name="Jang J."/>
            <person name="Ishii S."/>
        </authorList>
    </citation>
    <scope>NUCLEOTIDE SEQUENCE [LARGE SCALE GENOMIC DNA]</scope>
    <source>
        <strain evidence="4 5">BE2.4</strain>
    </source>
</reference>
<gene>
    <name evidence="4" type="ORF">DAI18_07480</name>
</gene>
<dbReference type="EMBL" id="CP028519">
    <property type="protein sequence ID" value="AVY93903.1"/>
    <property type="molecule type" value="Genomic_DNA"/>
</dbReference>
<dbReference type="RefSeq" id="WP_028499468.1">
    <property type="nucleotide sequence ID" value="NZ_CP028519.1"/>
</dbReference>
<evidence type="ECO:0000259" key="3">
    <source>
        <dbReference type="Pfam" id="PF01636"/>
    </source>
</evidence>
<dbReference type="Proteomes" id="UP000244173">
    <property type="component" value="Chromosome"/>
</dbReference>
<keyword evidence="5" id="KW-1185">Reference proteome</keyword>
<accession>A0A2S0P9C1</accession>
<evidence type="ECO:0000313" key="4">
    <source>
        <dbReference type="EMBL" id="AVY93903.1"/>
    </source>
</evidence>
<dbReference type="PANTHER" id="PTHR33540:SF1">
    <property type="entry name" value="N-ACETYLMURAMATE_N-ACETYLGLUCOSAMINE KINASE"/>
    <property type="match status" value="1"/>
</dbReference>
<evidence type="ECO:0000256" key="2">
    <source>
        <dbReference type="ARBA" id="ARBA00022840"/>
    </source>
</evidence>
<dbReference type="STRING" id="1122240.GCA_000620105_02445"/>
<evidence type="ECO:0000256" key="1">
    <source>
        <dbReference type="ARBA" id="ARBA00022741"/>
    </source>
</evidence>
<proteinExistence type="predicted"/>
<dbReference type="Pfam" id="PF01636">
    <property type="entry name" value="APH"/>
    <property type="match status" value="1"/>
</dbReference>
<evidence type="ECO:0000313" key="5">
    <source>
        <dbReference type="Proteomes" id="UP000244173"/>
    </source>
</evidence>
<dbReference type="AlphaFoldDB" id="A0A2S0P9C1"/>
<dbReference type="OrthoDB" id="9809275at2"/>
<dbReference type="PANTHER" id="PTHR33540">
    <property type="entry name" value="TRNA THREONYLCARBAMOYLADENOSINE BIOSYNTHESIS PROTEIN TSAE"/>
    <property type="match status" value="1"/>
</dbReference>
<dbReference type="SUPFAM" id="SSF56112">
    <property type="entry name" value="Protein kinase-like (PK-like)"/>
    <property type="match status" value="1"/>
</dbReference>
<dbReference type="GO" id="GO:0005524">
    <property type="term" value="F:ATP binding"/>
    <property type="evidence" value="ECO:0007669"/>
    <property type="project" value="UniProtKB-KW"/>
</dbReference>